<dbReference type="Proteomes" id="UP000308730">
    <property type="component" value="Unassembled WGS sequence"/>
</dbReference>
<feature type="coiled-coil region" evidence="2">
    <location>
        <begin position="891"/>
        <end position="980"/>
    </location>
</feature>
<proteinExistence type="predicted"/>
<dbReference type="InterPro" id="IPR005613">
    <property type="entry name" value="AIP3_C"/>
</dbReference>
<dbReference type="GO" id="GO:0005975">
    <property type="term" value="P:carbohydrate metabolic process"/>
    <property type="evidence" value="ECO:0007669"/>
    <property type="project" value="InterPro"/>
</dbReference>
<keyword evidence="4" id="KW-0732">Signal</keyword>
<feature type="region of interest" description="Disordered" evidence="3">
    <location>
        <begin position="1110"/>
        <end position="1136"/>
    </location>
</feature>
<evidence type="ECO:0000256" key="3">
    <source>
        <dbReference type="SAM" id="MobiDB-lite"/>
    </source>
</evidence>
<dbReference type="Pfam" id="PF00722">
    <property type="entry name" value="Glyco_hydro_16"/>
    <property type="match status" value="1"/>
</dbReference>
<feature type="chain" id="PRO_5020619323" description="Actin interacting protein 3 C-terminal domain-containing protein" evidence="4">
    <location>
        <begin position="23"/>
        <end position="1136"/>
    </location>
</feature>
<feature type="region of interest" description="Disordered" evidence="3">
    <location>
        <begin position="561"/>
        <end position="630"/>
    </location>
</feature>
<feature type="compositionally biased region" description="Low complexity" evidence="3">
    <location>
        <begin position="340"/>
        <end position="352"/>
    </location>
</feature>
<organism evidence="6 7">
    <name type="scientific">Antrodiella citrinella</name>
    <dbReference type="NCBI Taxonomy" id="2447956"/>
    <lineage>
        <taxon>Eukaryota</taxon>
        <taxon>Fungi</taxon>
        <taxon>Dikarya</taxon>
        <taxon>Basidiomycota</taxon>
        <taxon>Agaricomycotina</taxon>
        <taxon>Agaricomycetes</taxon>
        <taxon>Polyporales</taxon>
        <taxon>Steccherinaceae</taxon>
        <taxon>Antrodiella</taxon>
    </lineage>
</organism>
<sequence length="1136" mass="124022">MGYYRTLLTFLVVLSAGLGVSAASARRSSSTNCEPFYSTFSPSDVSPPSLFSRPPFVPVSIPRSYAVDDNGLSLFMDKPKSHVTTKHGVNDVVAEGATVNSTFAFTHGIVTMVVKAPEVAGAVTAAILIAAGNDNHDEVDEKIPLFGVFGGIEKYPNKSSISKAHNYTIDWNAERIIWSVDGSQPAVESAVTRLLVAIKQLLESLTLWSQQKVAETHVSDVYVRLGNDFNAAVAAFASFNIDMTELLSVPDDLRAILELCLAEDATAENLEIFLPDVRKIITRLLQGLRGKQSLYRRLVSEHKHTTSSVSNPERPESRTSSRHESTSSSGGRRPSKSVGDSDSLARRSASSTKSRKESVSGSSRPPTNGSEQFVGGFAMQAEDPVISRSSTPGRRAANGVPSRTGSTPVQIPPDLPPVPPSSTPQQDKEPLPRPTSVYAPVPSHVPRFSLSDKPILSTSTPPPPAVVIDEAMSPQIGNEETPTSRIPPSPIEPDATPAVQNSLAALKKSDVLERRASKRFSTYNISKMTGGSIRERMTNGNHGSRMSIAASNALTPGDLATLDEEDERSPSPNKRTRRGGRNPSPITEDDEEPPPVPPLPSRDVSPSKSLRQDTSISVAVTPPTPFLSATMETKPTSLTVFLQVGREVKKVTIEPGLTFSSLRVLFVDRFSYSPGKDNFPAIYIRDPSSGVQYELEDIEEIKDRCLLSLNIEPLDQIKQHIDSQISTLSQDIKDLRATVASSRRASMSIPPMILGQPLAESTPAPNRPSDRSFRQAARQLSRLIPEKDEDGPTPTRSEPIISQMTGSSIQPQMTGMSVMTESSARIVGDLKNQFDEVQNLRRDLGIMRQLYTEFMKQTKESLGTLRAKTQNVRQLATNKVGGARAYIDDGKTKLDSRSQNALTKMEELQDTVESIKDDVLKRNISPRPQVLKNIKADVDSVSAELQSLKDHIQTIKPMWKKTWEEELQNIVEEQQFLSHQEEFLTDLLEDQKAVLEVYGHVEKVISLRGTGSARALRTGRGFKPPPVEDSSAGIGNVMLEIRTATVDAERRMKAIAANEKQREKELAARSDEFQAELTGFVDGKKLKMTGGAEEVERIRQKRNESTLKAMFTGGTLTPSSSATSVDGDLPPLPVSP</sequence>
<dbReference type="InterPro" id="IPR051825">
    <property type="entry name" value="SRCIN1"/>
</dbReference>
<feature type="region of interest" description="Disordered" evidence="3">
    <location>
        <begin position="385"/>
        <end position="500"/>
    </location>
</feature>
<dbReference type="PANTHER" id="PTHR22741:SF10">
    <property type="entry name" value="COILED-COIL DOMAIN-CONTAINING PROTEIN CG32809"/>
    <property type="match status" value="1"/>
</dbReference>
<comment type="caution">
    <text evidence="6">The sequence shown here is derived from an EMBL/GenBank/DDBJ whole genome shotgun (WGS) entry which is preliminary data.</text>
</comment>
<dbReference type="GO" id="GO:0005519">
    <property type="term" value="F:cytoskeletal regulatory protein binding"/>
    <property type="evidence" value="ECO:0007669"/>
    <property type="project" value="InterPro"/>
</dbReference>
<feature type="signal peptide" evidence="4">
    <location>
        <begin position="1"/>
        <end position="22"/>
    </location>
</feature>
<evidence type="ECO:0000256" key="1">
    <source>
        <dbReference type="ARBA" id="ARBA00023054"/>
    </source>
</evidence>
<dbReference type="SMART" id="SM00806">
    <property type="entry name" value="AIP3"/>
    <property type="match status" value="1"/>
</dbReference>
<dbReference type="GO" id="GO:0051286">
    <property type="term" value="C:cell tip"/>
    <property type="evidence" value="ECO:0007669"/>
    <property type="project" value="TreeGrafter"/>
</dbReference>
<dbReference type="SUPFAM" id="SSF49899">
    <property type="entry name" value="Concanavalin A-like lectins/glucanases"/>
    <property type="match status" value="1"/>
</dbReference>
<protein>
    <recommendedName>
        <fullName evidence="5">Actin interacting protein 3 C-terminal domain-containing protein</fullName>
    </recommendedName>
</protein>
<feature type="compositionally biased region" description="Polar residues" evidence="3">
    <location>
        <begin position="1114"/>
        <end position="1124"/>
    </location>
</feature>
<feature type="compositionally biased region" description="Polar residues" evidence="3">
    <location>
        <begin position="608"/>
        <end position="618"/>
    </location>
</feature>
<dbReference type="GO" id="GO:0030010">
    <property type="term" value="P:establishment of cell polarity"/>
    <property type="evidence" value="ECO:0007669"/>
    <property type="project" value="TreeGrafter"/>
</dbReference>
<feature type="region of interest" description="Disordered" evidence="3">
    <location>
        <begin position="755"/>
        <end position="775"/>
    </location>
</feature>
<evidence type="ECO:0000256" key="2">
    <source>
        <dbReference type="SAM" id="Coils"/>
    </source>
</evidence>
<dbReference type="GO" id="GO:0005737">
    <property type="term" value="C:cytoplasm"/>
    <property type="evidence" value="ECO:0007669"/>
    <property type="project" value="TreeGrafter"/>
</dbReference>
<reference evidence="6 7" key="1">
    <citation type="submission" date="2019-02" db="EMBL/GenBank/DDBJ databases">
        <title>Genome sequencing of the rare red list fungi Antrodiella citrinella (Flaviporus citrinellus).</title>
        <authorList>
            <person name="Buettner E."/>
            <person name="Kellner H."/>
        </authorList>
    </citation>
    <scope>NUCLEOTIDE SEQUENCE [LARGE SCALE GENOMIC DNA]</scope>
    <source>
        <strain evidence="6 7">DSM 108506</strain>
    </source>
</reference>
<keyword evidence="1 2" id="KW-0175">Coiled coil</keyword>
<evidence type="ECO:0000256" key="4">
    <source>
        <dbReference type="SAM" id="SignalP"/>
    </source>
</evidence>
<dbReference type="Gene3D" id="2.60.120.200">
    <property type="match status" value="1"/>
</dbReference>
<gene>
    <name evidence="6" type="ORF">EUX98_g8407</name>
</gene>
<feature type="compositionally biased region" description="Polar residues" evidence="3">
    <location>
        <begin position="475"/>
        <end position="484"/>
    </location>
</feature>
<dbReference type="Gene3D" id="1.20.58.1540">
    <property type="entry name" value="Actin interacting protein 3, C-terminal domain"/>
    <property type="match status" value="1"/>
</dbReference>
<name>A0A4S4M7M1_9APHY</name>
<accession>A0A4S4M7M1</accession>
<feature type="domain" description="Actin interacting protein 3 C-terminal" evidence="5">
    <location>
        <begin position="641"/>
        <end position="1104"/>
    </location>
</feature>
<dbReference type="Pfam" id="PF03915">
    <property type="entry name" value="AIP3"/>
    <property type="match status" value="1"/>
</dbReference>
<dbReference type="OrthoDB" id="783096at2759"/>
<keyword evidence="7" id="KW-1185">Reference proteome</keyword>
<feature type="compositionally biased region" description="Pro residues" evidence="3">
    <location>
        <begin position="410"/>
        <end position="422"/>
    </location>
</feature>
<dbReference type="InterPro" id="IPR056279">
    <property type="entry name" value="Aip3p_Bud6_N"/>
</dbReference>
<feature type="compositionally biased region" description="Basic and acidic residues" evidence="3">
    <location>
        <begin position="313"/>
        <end position="325"/>
    </location>
</feature>
<dbReference type="InterPro" id="IPR022782">
    <property type="entry name" value="AIP3-like_C"/>
</dbReference>
<evidence type="ECO:0000313" key="6">
    <source>
        <dbReference type="EMBL" id="THH21316.1"/>
    </source>
</evidence>
<feature type="region of interest" description="Disordered" evidence="3">
    <location>
        <begin position="781"/>
        <end position="800"/>
    </location>
</feature>
<dbReference type="AlphaFoldDB" id="A0A4S4M7M1"/>
<dbReference type="GO" id="GO:0004553">
    <property type="term" value="F:hydrolase activity, hydrolyzing O-glycosyl compounds"/>
    <property type="evidence" value="ECO:0007669"/>
    <property type="project" value="InterPro"/>
</dbReference>
<evidence type="ECO:0000313" key="7">
    <source>
        <dbReference type="Proteomes" id="UP000308730"/>
    </source>
</evidence>
<dbReference type="EMBL" id="SGPM01000455">
    <property type="protein sequence ID" value="THH21316.1"/>
    <property type="molecule type" value="Genomic_DNA"/>
</dbReference>
<dbReference type="Pfam" id="PF23153">
    <property type="entry name" value="Aip3p_Bud6_N"/>
    <property type="match status" value="1"/>
</dbReference>
<feature type="region of interest" description="Disordered" evidence="3">
    <location>
        <begin position="301"/>
        <end position="373"/>
    </location>
</feature>
<dbReference type="InterPro" id="IPR000757">
    <property type="entry name" value="Beta-glucanase-like"/>
</dbReference>
<evidence type="ECO:0000259" key="5">
    <source>
        <dbReference type="SMART" id="SM00806"/>
    </source>
</evidence>
<dbReference type="InterPro" id="IPR013320">
    <property type="entry name" value="ConA-like_dom_sf"/>
</dbReference>
<dbReference type="PANTHER" id="PTHR22741">
    <property type="entry name" value="P140CAP/SNIP-RELATED"/>
    <property type="match status" value="1"/>
</dbReference>